<organism evidence="2 3">
    <name type="scientific">Vandammella animalimorsus</name>
    <dbReference type="NCBI Taxonomy" id="2029117"/>
    <lineage>
        <taxon>Bacteria</taxon>
        <taxon>Pseudomonadati</taxon>
        <taxon>Pseudomonadota</taxon>
        <taxon>Betaproteobacteria</taxon>
        <taxon>Burkholderiales</taxon>
        <taxon>Comamonadaceae</taxon>
        <taxon>Vandammella</taxon>
    </lineage>
</organism>
<reference evidence="2 3" key="1">
    <citation type="submission" date="2018-10" db="EMBL/GenBank/DDBJ databases">
        <title>Comamonadaceae CDC group NO-1 genome sequencing and assembly.</title>
        <authorList>
            <person name="Bernier A.-M."/>
            <person name="Bernard K."/>
        </authorList>
    </citation>
    <scope>NUCLEOTIDE SEQUENCE [LARGE SCALE GENOMIC DNA]</scope>
    <source>
        <strain evidence="2 3">NML180582</strain>
    </source>
</reference>
<proteinExistence type="predicted"/>
<accession>A0A3M6RV16</accession>
<dbReference type="Proteomes" id="UP000275180">
    <property type="component" value="Unassembled WGS sequence"/>
</dbReference>
<comment type="caution">
    <text evidence="2">The sequence shown here is derived from an EMBL/GenBank/DDBJ whole genome shotgun (WGS) entry which is preliminary data.</text>
</comment>
<name>A0A3M6RV16_9BURK</name>
<evidence type="ECO:0000313" key="2">
    <source>
        <dbReference type="EMBL" id="RMX18878.1"/>
    </source>
</evidence>
<evidence type="ECO:0000256" key="1">
    <source>
        <dbReference type="SAM" id="Coils"/>
    </source>
</evidence>
<dbReference type="AlphaFoldDB" id="A0A3M6RV16"/>
<sequence>MAKKLKPAENHLPELVDNAAEKMGELVSTVAEQEKQSVHELGKLVGRIETAALYETISQGVIASSYEKAMKSKAYKHLKNPKSETYFASAAEFCEEVLGVTARRAQQILANRNLIGQEAFEQAERIGLRQTDYKAIKALPAPEQELVRRAVEEAQSKDEVVDLIQELAARTASHKAQAEEARAELAAKEQLLADKNSRIDALASDLARASQRLANLPADQAWVELQREATGKAAEAAGLIAGSLRHALQTLHEAGEQMGRRDQVFMAGLLGQVEQEIHALREQFALPLAPAAGQPEWQQWADAQDAAEAAEAAAQAMDAAH</sequence>
<keyword evidence="1" id="KW-0175">Coiled coil</keyword>
<evidence type="ECO:0000313" key="3">
    <source>
        <dbReference type="Proteomes" id="UP000275180"/>
    </source>
</evidence>
<dbReference type="EMBL" id="RDQJ01000001">
    <property type="protein sequence ID" value="RMX18878.1"/>
    <property type="molecule type" value="Genomic_DNA"/>
</dbReference>
<dbReference type="OrthoDB" id="9155829at2"/>
<gene>
    <name evidence="2" type="ORF">EBQ34_00510</name>
</gene>
<feature type="coiled-coil region" evidence="1">
    <location>
        <begin position="164"/>
        <end position="212"/>
    </location>
</feature>
<dbReference type="RefSeq" id="WP_122243732.1">
    <property type="nucleotide sequence ID" value="NZ_RDQJ01000001.1"/>
</dbReference>
<protein>
    <submittedName>
        <fullName evidence="2">Uncharacterized protein</fullName>
    </submittedName>
</protein>